<keyword evidence="4 8" id="KW-0812">Transmembrane</keyword>
<dbReference type="STRING" id="1149755.A0A2J6RGL4"/>
<name>A0A2J6RGL4_HYAVF</name>
<sequence>MDSVSTVPTAVLILGLFWLWGRMERALDKLNLARYQPVPIPSKCIYTPDQVSVIVCTVDTLLARCLRSWLANHPLELLIVTIPEHEDHILSVVANASLSAADFAKVKVLTSTTKGKRVQLAVGIRHTKGTIIASTDDHISWGPDFLKGMLPCFEDETVGAVGPTMTAAIRNDRQSSDIITPWEVAATRTAWNRNFQLKASYAAARWCWVLSGGMGVFRAFILKDPMFTLSYTNDAWLGKKMEAGEDTFVSRWLQSHDWTIAIQALPETEVRRTVKASPDFLKQMFRWERSTIRTHIRTVLDVPQIYKSFFVARKTFGRLLRPVLTTCHLLAWVFTFLSAGRTCVFALLLVAWYILESYPSYRTFFAEYPYMRRYWWAAAGQDFFYVIQDYVCWMTLNDIRWEGRKVSAEEQHRRD</sequence>
<evidence type="ECO:0000256" key="1">
    <source>
        <dbReference type="ARBA" id="ARBA00004370"/>
    </source>
</evidence>
<keyword evidence="3 9" id="KW-0808">Transferase</keyword>
<evidence type="ECO:0000256" key="6">
    <source>
        <dbReference type="ARBA" id="ARBA00023136"/>
    </source>
</evidence>
<keyword evidence="5 8" id="KW-1133">Transmembrane helix</keyword>
<protein>
    <submittedName>
        <fullName evidence="9">Glycosyltransferase family 2 protein</fullName>
    </submittedName>
</protein>
<evidence type="ECO:0000256" key="4">
    <source>
        <dbReference type="ARBA" id="ARBA00022692"/>
    </source>
</evidence>
<keyword evidence="2" id="KW-0328">Glycosyltransferase</keyword>
<comment type="subcellular location">
    <subcellularLocation>
        <location evidence="1">Membrane</location>
    </subcellularLocation>
</comment>
<keyword evidence="6 8" id="KW-0472">Membrane</keyword>
<dbReference type="GO" id="GO:0016020">
    <property type="term" value="C:membrane"/>
    <property type="evidence" value="ECO:0007669"/>
    <property type="project" value="UniProtKB-SubCell"/>
</dbReference>
<evidence type="ECO:0000256" key="7">
    <source>
        <dbReference type="ARBA" id="ARBA00023180"/>
    </source>
</evidence>
<evidence type="ECO:0000313" key="9">
    <source>
        <dbReference type="EMBL" id="PMD37639.1"/>
    </source>
</evidence>
<keyword evidence="7" id="KW-0325">Glycoprotein</keyword>
<dbReference type="InterPro" id="IPR029044">
    <property type="entry name" value="Nucleotide-diphossugar_trans"/>
</dbReference>
<evidence type="ECO:0000256" key="8">
    <source>
        <dbReference type="SAM" id="Phobius"/>
    </source>
</evidence>
<dbReference type="AlphaFoldDB" id="A0A2J6RGL4"/>
<feature type="transmembrane region" description="Helical" evidence="8">
    <location>
        <begin position="6"/>
        <end position="21"/>
    </location>
</feature>
<dbReference type="PANTHER" id="PTHR47844:SF1">
    <property type="entry name" value="EXOSTOSIN-LIKE 2"/>
    <property type="match status" value="1"/>
</dbReference>
<evidence type="ECO:0000256" key="5">
    <source>
        <dbReference type="ARBA" id="ARBA00022989"/>
    </source>
</evidence>
<proteinExistence type="predicted"/>
<evidence type="ECO:0000256" key="2">
    <source>
        <dbReference type="ARBA" id="ARBA00022676"/>
    </source>
</evidence>
<keyword evidence="10" id="KW-1185">Reference proteome</keyword>
<accession>A0A2J6RGL4</accession>
<gene>
    <name evidence="9" type="ORF">L207DRAFT_568581</name>
</gene>
<evidence type="ECO:0000313" key="10">
    <source>
        <dbReference type="Proteomes" id="UP000235786"/>
    </source>
</evidence>
<dbReference type="Proteomes" id="UP000235786">
    <property type="component" value="Unassembled WGS sequence"/>
</dbReference>
<dbReference type="EMBL" id="KZ613949">
    <property type="protein sequence ID" value="PMD37639.1"/>
    <property type="molecule type" value="Genomic_DNA"/>
</dbReference>
<evidence type="ECO:0000256" key="3">
    <source>
        <dbReference type="ARBA" id="ARBA00022679"/>
    </source>
</evidence>
<dbReference type="OrthoDB" id="3520730at2759"/>
<dbReference type="Gene3D" id="3.90.550.10">
    <property type="entry name" value="Spore Coat Polysaccharide Biosynthesis Protein SpsA, Chain A"/>
    <property type="match status" value="1"/>
</dbReference>
<organism evidence="9 10">
    <name type="scientific">Hyaloscypha variabilis (strain UAMH 11265 / GT02V1 / F)</name>
    <name type="common">Meliniomyces variabilis</name>
    <dbReference type="NCBI Taxonomy" id="1149755"/>
    <lineage>
        <taxon>Eukaryota</taxon>
        <taxon>Fungi</taxon>
        <taxon>Dikarya</taxon>
        <taxon>Ascomycota</taxon>
        <taxon>Pezizomycotina</taxon>
        <taxon>Leotiomycetes</taxon>
        <taxon>Helotiales</taxon>
        <taxon>Hyaloscyphaceae</taxon>
        <taxon>Hyaloscypha</taxon>
        <taxon>Hyaloscypha variabilis</taxon>
    </lineage>
</organism>
<reference evidence="9 10" key="1">
    <citation type="submission" date="2016-04" db="EMBL/GenBank/DDBJ databases">
        <title>A degradative enzymes factory behind the ericoid mycorrhizal symbiosis.</title>
        <authorList>
            <consortium name="DOE Joint Genome Institute"/>
            <person name="Martino E."/>
            <person name="Morin E."/>
            <person name="Grelet G."/>
            <person name="Kuo A."/>
            <person name="Kohler A."/>
            <person name="Daghino S."/>
            <person name="Barry K."/>
            <person name="Choi C."/>
            <person name="Cichocki N."/>
            <person name="Clum A."/>
            <person name="Copeland A."/>
            <person name="Hainaut M."/>
            <person name="Haridas S."/>
            <person name="Labutti K."/>
            <person name="Lindquist E."/>
            <person name="Lipzen A."/>
            <person name="Khouja H.-R."/>
            <person name="Murat C."/>
            <person name="Ohm R."/>
            <person name="Olson A."/>
            <person name="Spatafora J."/>
            <person name="Veneault-Fourrey C."/>
            <person name="Henrissat B."/>
            <person name="Grigoriev I."/>
            <person name="Martin F."/>
            <person name="Perotto S."/>
        </authorList>
    </citation>
    <scope>NUCLEOTIDE SEQUENCE [LARGE SCALE GENOMIC DNA]</scope>
    <source>
        <strain evidence="9 10">F</strain>
    </source>
</reference>
<dbReference type="PANTHER" id="PTHR47844">
    <property type="entry name" value="SYNTHASE CPS1, PUTATIVE (AFU_ORTHOLOGUE AFUA_7G02500)-RELATED"/>
    <property type="match status" value="1"/>
</dbReference>
<feature type="transmembrane region" description="Helical" evidence="8">
    <location>
        <begin position="329"/>
        <end position="354"/>
    </location>
</feature>
<dbReference type="InterPro" id="IPR052427">
    <property type="entry name" value="Glycosyltrans_GT2/GT47"/>
</dbReference>
<dbReference type="SUPFAM" id="SSF53448">
    <property type="entry name" value="Nucleotide-diphospho-sugar transferases"/>
    <property type="match status" value="1"/>
</dbReference>
<dbReference type="Pfam" id="PF13641">
    <property type="entry name" value="Glyco_tranf_2_3"/>
    <property type="match status" value="1"/>
</dbReference>
<dbReference type="GO" id="GO:0016757">
    <property type="term" value="F:glycosyltransferase activity"/>
    <property type="evidence" value="ECO:0007669"/>
    <property type="project" value="UniProtKB-KW"/>
</dbReference>